<dbReference type="Pfam" id="PF25222">
    <property type="entry name" value="DUF7840"/>
    <property type="match status" value="1"/>
</dbReference>
<feature type="signal peptide" evidence="1">
    <location>
        <begin position="1"/>
        <end position="15"/>
    </location>
</feature>
<keyword evidence="1" id="KW-0732">Signal</keyword>
<evidence type="ECO:0000259" key="2">
    <source>
        <dbReference type="Pfam" id="PF13387"/>
    </source>
</evidence>
<dbReference type="Proteomes" id="UP000176037">
    <property type="component" value="Unassembled WGS sequence"/>
</dbReference>
<feature type="domain" description="DUF7840" evidence="3">
    <location>
        <begin position="376"/>
        <end position="593"/>
    </location>
</feature>
<reference evidence="5 6" key="1">
    <citation type="submission" date="2016-09" db="EMBL/GenBank/DDBJ databases">
        <title>Alteromonas lipolytica, a new species isolated from sea water.</title>
        <authorList>
            <person name="Wu Y.-H."/>
            <person name="Cheng H."/>
            <person name="Xu X.-W."/>
        </authorList>
    </citation>
    <scope>NUCLEOTIDE SEQUENCE [LARGE SCALE GENOMIC DNA]</scope>
    <source>
        <strain evidence="5 6">JW12</strain>
    </source>
</reference>
<dbReference type="InterPro" id="IPR057162">
    <property type="entry name" value="DUF7840"/>
</dbReference>
<feature type="chain" id="PRO_5012181669" evidence="1">
    <location>
        <begin position="16"/>
        <end position="595"/>
    </location>
</feature>
<sequence length="595" mass="66955">MLLVCLVAVNGAVQAAVSELASHPVWLQLLHAGQTPVTAENSPFYLAADGYKHPQNELEATISAFKRQPDLQCRYPARRMFLQQHAPNLTFTRVECAEYQQYLEAFMTDSVSLIYASGFLGNPASMFGHVFLKFNGNQQHDLLDNTFSYGAQVPDSDNKLAYIVKGISGGYAGHFTNQKYHHHDLTYNESELRNLWEYRLNLTRTEVMFLLAHLWELENSTMTYYFFKQNCAYQLAQLLALVIDEPLIDAAKLWVMPVDLIMRLNSTKSGKPLYTSVIFHGSRQQSLYDHYQQLSAKQQAVLKDIIQQPAEQTTALLAQLREGDAKPVIDTLYDYVALQDVRLDELPESLKEKKRLAMVRRFELPPGQVDWQAYQPVAPHNAQLTSLLQAGYLDYPEGSAATFRFRASYYDLLTYNPGRLPFSELTTFDLTLAYKDNQKIAVKNFNLLKLINLNASQTGLPGDDALAWRLAAGYRQQANNCQHCGSGFVEGFIGKAWSPGSQFVIYGAASGLATSSNRLGGNVASGGEVGGVITITPTLAMSFSAGHQWYLNNLSAHRQYVEVESRWLISQQWDVRASFSYLEQAETGVHISYYY</sequence>
<dbReference type="InterPro" id="IPR025178">
    <property type="entry name" value="Lnb_N"/>
</dbReference>
<dbReference type="Pfam" id="PF25225">
    <property type="entry name" value="DUF7843"/>
    <property type="match status" value="1"/>
</dbReference>
<protein>
    <submittedName>
        <fullName evidence="5">Uncharacterized protein</fullName>
    </submittedName>
</protein>
<evidence type="ECO:0000313" key="5">
    <source>
        <dbReference type="EMBL" id="OFI35578.1"/>
    </source>
</evidence>
<evidence type="ECO:0000256" key="1">
    <source>
        <dbReference type="SAM" id="SignalP"/>
    </source>
</evidence>
<proteinExistence type="predicted"/>
<feature type="domain" description="DUF7843" evidence="4">
    <location>
        <begin position="19"/>
        <end position="85"/>
    </location>
</feature>
<dbReference type="AlphaFoldDB" id="A0A1E8FIZ2"/>
<feature type="domain" description="Lnb N-terminal periplasmic" evidence="2">
    <location>
        <begin position="99"/>
        <end position="265"/>
    </location>
</feature>
<keyword evidence="6" id="KW-1185">Reference proteome</keyword>
<accession>A0A1E8FIZ2</accession>
<dbReference type="InterPro" id="IPR057165">
    <property type="entry name" value="DUF7843"/>
</dbReference>
<dbReference type="Pfam" id="PF13387">
    <property type="entry name" value="Lnb_N"/>
    <property type="match status" value="1"/>
</dbReference>
<gene>
    <name evidence="5" type="ORF">BFC17_12525</name>
</gene>
<dbReference type="EMBL" id="MJIC01000009">
    <property type="protein sequence ID" value="OFI35578.1"/>
    <property type="molecule type" value="Genomic_DNA"/>
</dbReference>
<organism evidence="5 6">
    <name type="scientific">Alteromonas lipolytica</name>
    <dbReference type="NCBI Taxonomy" id="1856405"/>
    <lineage>
        <taxon>Bacteria</taxon>
        <taxon>Pseudomonadati</taxon>
        <taxon>Pseudomonadota</taxon>
        <taxon>Gammaproteobacteria</taxon>
        <taxon>Alteromonadales</taxon>
        <taxon>Alteromonadaceae</taxon>
        <taxon>Alteromonas/Salinimonas group</taxon>
        <taxon>Alteromonas</taxon>
    </lineage>
</organism>
<comment type="caution">
    <text evidence="5">The sequence shown here is derived from an EMBL/GenBank/DDBJ whole genome shotgun (WGS) entry which is preliminary data.</text>
</comment>
<evidence type="ECO:0000259" key="3">
    <source>
        <dbReference type="Pfam" id="PF25222"/>
    </source>
</evidence>
<evidence type="ECO:0000313" key="6">
    <source>
        <dbReference type="Proteomes" id="UP000176037"/>
    </source>
</evidence>
<dbReference type="SUPFAM" id="SSF56935">
    <property type="entry name" value="Porins"/>
    <property type="match status" value="1"/>
</dbReference>
<dbReference type="STRING" id="1856405.BFC17_12525"/>
<name>A0A1E8FIZ2_9ALTE</name>
<evidence type="ECO:0000259" key="4">
    <source>
        <dbReference type="Pfam" id="PF25225"/>
    </source>
</evidence>